<dbReference type="InterPro" id="IPR005025">
    <property type="entry name" value="FMN_Rdtase-like_dom"/>
</dbReference>
<dbReference type="InterPro" id="IPR051796">
    <property type="entry name" value="ISF_SsuE-like"/>
</dbReference>
<evidence type="ECO:0000313" key="7">
    <source>
        <dbReference type="EMBL" id="QUH22680.1"/>
    </source>
</evidence>
<dbReference type="GO" id="GO:0016491">
    <property type="term" value="F:oxidoreductase activity"/>
    <property type="evidence" value="ECO:0007669"/>
    <property type="project" value="InterPro"/>
</dbReference>
<dbReference type="GeneID" id="64819554"/>
<evidence type="ECO:0000313" key="8">
    <source>
        <dbReference type="Proteomes" id="UP000681041"/>
    </source>
</evidence>
<comment type="cofactor">
    <cofactor evidence="1">
        <name>FMN</name>
        <dbReference type="ChEBI" id="CHEBI:58210"/>
    </cofactor>
</comment>
<dbReference type="PANTHER" id="PTHR43278">
    <property type="entry name" value="NAD(P)H-DEPENDENT FMN-CONTAINING OXIDOREDUCTASE YWQN-RELATED"/>
    <property type="match status" value="1"/>
</dbReference>
<reference evidence="7" key="1">
    <citation type="submission" date="2020-07" db="EMBL/GenBank/DDBJ databases">
        <title>Methanobacterium. sp. MethCan genome.</title>
        <authorList>
            <person name="Postec A."/>
            <person name="Quemeneur M."/>
        </authorList>
    </citation>
    <scope>NUCLEOTIDE SEQUENCE</scope>
    <source>
        <strain evidence="7">MethCAN</strain>
    </source>
</reference>
<dbReference type="Proteomes" id="UP000681041">
    <property type="component" value="Chromosome"/>
</dbReference>
<gene>
    <name evidence="7" type="ORF">HYG87_02280</name>
</gene>
<dbReference type="KEGG" id="meme:HYG87_02280"/>
<evidence type="ECO:0000259" key="6">
    <source>
        <dbReference type="Pfam" id="PF03358"/>
    </source>
</evidence>
<accession>A0A8T8K6N0</accession>
<dbReference type="EMBL" id="CP058560">
    <property type="protein sequence ID" value="QUH22680.1"/>
    <property type="molecule type" value="Genomic_DNA"/>
</dbReference>
<protein>
    <submittedName>
        <fullName evidence="7">Flavodoxin family protein</fullName>
    </submittedName>
</protein>
<dbReference type="PANTHER" id="PTHR43278:SF4">
    <property type="entry name" value="NAD(P)H-DEPENDENT FMN-CONTAINING OXIDOREDUCTASE YWQN-RELATED"/>
    <property type="match status" value="1"/>
</dbReference>
<dbReference type="InterPro" id="IPR029039">
    <property type="entry name" value="Flavoprotein-like_sf"/>
</dbReference>
<dbReference type="OrthoDB" id="9059at2157"/>
<dbReference type="SUPFAM" id="SSF52218">
    <property type="entry name" value="Flavoproteins"/>
    <property type="match status" value="1"/>
</dbReference>
<evidence type="ECO:0000256" key="2">
    <source>
        <dbReference type="ARBA" id="ARBA00001966"/>
    </source>
</evidence>
<keyword evidence="3" id="KW-0285">Flavoprotein</keyword>
<evidence type="ECO:0000256" key="5">
    <source>
        <dbReference type="ARBA" id="ARBA00038292"/>
    </source>
</evidence>
<comment type="cofactor">
    <cofactor evidence="2">
        <name>[4Fe-4S] cluster</name>
        <dbReference type="ChEBI" id="CHEBI:49883"/>
    </cofactor>
</comment>
<sequence>MKKVLLLCGSPRKKGNTYQVLDECARAIEQEGLETEIISLAGKNIRSCIHCKKCAELNECILDDGLNEIIAKLRESDGFIVGSPVYFGSARGDLMAALQRIGMVSFYHDFLSWKVGGPISIARRGGHTSTLQEMLMFFLYNDMIVPGSSSWNMVFGWAPGEVQDDEEGMKVIRKFGVNVATLIKKIKNNQVA</sequence>
<evidence type="ECO:0000256" key="4">
    <source>
        <dbReference type="ARBA" id="ARBA00022643"/>
    </source>
</evidence>
<evidence type="ECO:0000256" key="1">
    <source>
        <dbReference type="ARBA" id="ARBA00001917"/>
    </source>
</evidence>
<evidence type="ECO:0000256" key="3">
    <source>
        <dbReference type="ARBA" id="ARBA00022630"/>
    </source>
</evidence>
<dbReference type="Gene3D" id="3.40.50.360">
    <property type="match status" value="1"/>
</dbReference>
<comment type="similarity">
    <text evidence="5">Belongs to the SsuE family. Isf subfamily.</text>
</comment>
<name>A0A8T8K6N0_9EURY</name>
<dbReference type="Pfam" id="PF03358">
    <property type="entry name" value="FMN_red"/>
    <property type="match status" value="1"/>
</dbReference>
<proteinExistence type="inferred from homology"/>
<dbReference type="AlphaFoldDB" id="A0A8T8K6N0"/>
<dbReference type="RefSeq" id="WP_211533625.1">
    <property type="nucleotide sequence ID" value="NZ_CP058560.1"/>
</dbReference>
<feature type="domain" description="NADPH-dependent FMN reductase-like" evidence="6">
    <location>
        <begin position="3"/>
        <end position="157"/>
    </location>
</feature>
<keyword evidence="8" id="KW-1185">Reference proteome</keyword>
<organism evidence="7 8">
    <name type="scientific">Methanobacterium alkalithermotolerans</name>
    <dbReference type="NCBI Taxonomy" id="2731220"/>
    <lineage>
        <taxon>Archaea</taxon>
        <taxon>Methanobacteriati</taxon>
        <taxon>Methanobacteriota</taxon>
        <taxon>Methanomada group</taxon>
        <taxon>Methanobacteria</taxon>
        <taxon>Methanobacteriales</taxon>
        <taxon>Methanobacteriaceae</taxon>
        <taxon>Methanobacterium</taxon>
    </lineage>
</organism>
<keyword evidence="4" id="KW-0288">FMN</keyword>